<dbReference type="PANTHER" id="PTHR35549">
    <property type="entry name" value="OS04G0584500 PROTEIN"/>
    <property type="match status" value="1"/>
</dbReference>
<evidence type="ECO:0000313" key="4">
    <source>
        <dbReference type="EMBL" id="PIN00464.1"/>
    </source>
</evidence>
<dbReference type="AlphaFoldDB" id="A0A2G9G582"/>
<name>A0A2G9G582_9LAMI</name>
<accession>A0A2G9G582</accession>
<feature type="region of interest" description="Disordered" evidence="2">
    <location>
        <begin position="13"/>
        <end position="81"/>
    </location>
</feature>
<organism evidence="4 5">
    <name type="scientific">Handroanthus impetiginosus</name>
    <dbReference type="NCBI Taxonomy" id="429701"/>
    <lineage>
        <taxon>Eukaryota</taxon>
        <taxon>Viridiplantae</taxon>
        <taxon>Streptophyta</taxon>
        <taxon>Embryophyta</taxon>
        <taxon>Tracheophyta</taxon>
        <taxon>Spermatophyta</taxon>
        <taxon>Magnoliopsida</taxon>
        <taxon>eudicotyledons</taxon>
        <taxon>Gunneridae</taxon>
        <taxon>Pentapetalae</taxon>
        <taxon>asterids</taxon>
        <taxon>lamiids</taxon>
        <taxon>Lamiales</taxon>
        <taxon>Bignoniaceae</taxon>
        <taxon>Crescentiina</taxon>
        <taxon>Tabebuia alliance</taxon>
        <taxon>Handroanthus</taxon>
    </lineage>
</organism>
<evidence type="ECO:0000259" key="3">
    <source>
        <dbReference type="Pfam" id="PF23568"/>
    </source>
</evidence>
<dbReference type="STRING" id="429701.A0A2G9G582"/>
<dbReference type="Pfam" id="PF23568">
    <property type="entry name" value="ARM_LIN"/>
    <property type="match status" value="1"/>
</dbReference>
<keyword evidence="1" id="KW-0175">Coiled coil</keyword>
<evidence type="ECO:0000313" key="5">
    <source>
        <dbReference type="Proteomes" id="UP000231279"/>
    </source>
</evidence>
<dbReference type="OrthoDB" id="10064100at2759"/>
<gene>
    <name evidence="4" type="ORF">CDL12_27034</name>
</gene>
<feature type="region of interest" description="Disordered" evidence="2">
    <location>
        <begin position="166"/>
        <end position="202"/>
    </location>
</feature>
<feature type="coiled-coil region" evidence="1">
    <location>
        <begin position="265"/>
        <end position="292"/>
    </location>
</feature>
<dbReference type="EMBL" id="NKXS01006955">
    <property type="protein sequence ID" value="PIN00464.1"/>
    <property type="molecule type" value="Genomic_DNA"/>
</dbReference>
<evidence type="ECO:0000256" key="1">
    <source>
        <dbReference type="SAM" id="Coils"/>
    </source>
</evidence>
<evidence type="ECO:0000256" key="2">
    <source>
        <dbReference type="SAM" id="MobiDB-lite"/>
    </source>
</evidence>
<comment type="caution">
    <text evidence="4">The sequence shown here is derived from an EMBL/GenBank/DDBJ whole genome shotgun (WGS) entry which is preliminary data.</text>
</comment>
<protein>
    <recommendedName>
        <fullName evidence="3">Putative E3 ubiquitin-protein ligase LIN N-terminal domain-containing protein</fullName>
    </recommendedName>
</protein>
<dbReference type="InterPro" id="IPR056512">
    <property type="entry name" value="LIN_N"/>
</dbReference>
<feature type="region of interest" description="Disordered" evidence="2">
    <location>
        <begin position="501"/>
        <end position="553"/>
    </location>
</feature>
<feature type="compositionally biased region" description="Basic and acidic residues" evidence="2">
    <location>
        <begin position="51"/>
        <end position="66"/>
    </location>
</feature>
<sequence length="553" mass="62101">MAMSLEDLLAEEGFKRRKAKIKPRTSFASEGRRSTSLYAHQHEPGSLLAVKRTERTQSDIPRHDSEGEFSVSSSLRGRKPRDNLIRRAKLDSESVTRASVKHERTGHRDSWDARRFSIGSSQDLRGSEITEAVQRDEIVEVGTNRSYKDVYSNKVYDMEGNIVIEQKRNSSFRNPPPERTSSRDINRRSMKQPQSLDIFDESRGIRQTNLDEALATPALDEAAIKALIAILSGYAKRFVNDEEFRTSLHHNSFASMNFMGFDEGLNTASKVIENLEDAVEIVEKAAEDSATLKELKKASLQLSVITGLNSNDLKGGFTSGIPNFRLSACAHLYLSVIYVLQKKDRSSAKHLLQVFCDSPFQARTTLLPDLWDHVFLPHLSHLKLWYDKETHSLADSPISSNLKLLEKVYNESLDSGTYQFAVYYKDWIMEGVEASSVPFIKIPSFSVRLMPRGGLHGHTSSPASDVSPQPMVSKKLYDEVFRHSHKSAVELEVYGVENFDASARSSNSPAPEDKQLILYSHGSVTSTNENFEPDHDSPTGNLPVAEEGQRLHP</sequence>
<dbReference type="PANTHER" id="PTHR35549:SF1">
    <property type="entry name" value="OS04G0584500 PROTEIN"/>
    <property type="match status" value="1"/>
</dbReference>
<proteinExistence type="predicted"/>
<feature type="domain" description="Putative E3 ubiquitin-protein ligase LIN N-terminal" evidence="3">
    <location>
        <begin position="222"/>
        <end position="444"/>
    </location>
</feature>
<keyword evidence="5" id="KW-1185">Reference proteome</keyword>
<reference evidence="5" key="1">
    <citation type="journal article" date="2018" name="Gigascience">
        <title>Genome assembly of the Pink Ipe (Handroanthus impetiginosus, Bignoniaceae), a highly valued, ecologically keystone Neotropical timber forest tree.</title>
        <authorList>
            <person name="Silva-Junior O.B."/>
            <person name="Grattapaglia D."/>
            <person name="Novaes E."/>
            <person name="Collevatti R.G."/>
        </authorList>
    </citation>
    <scope>NUCLEOTIDE SEQUENCE [LARGE SCALE GENOMIC DNA]</scope>
    <source>
        <strain evidence="5">cv. UFG-1</strain>
    </source>
</reference>
<dbReference type="Proteomes" id="UP000231279">
    <property type="component" value="Unassembled WGS sequence"/>
</dbReference>